<sequence>MSFSNSFSNNFTITHAKKLAAKVATDLKRMQRFHGGQPSDSHISDLEEEITQLLKDGYLDTVTYGFQRNGDWIEPTIRYTAQDLANSSGDDDDPGRIIPNANVDGASFHSYLVPSSAWYNLSSDQINNYQDNLPFRRTGAAEPGVDGYMSQDKTYTSGSKSLNRFTIKKY</sequence>
<dbReference type="EMBL" id="JACGWS010000002">
    <property type="protein sequence ID" value="MBC8753932.1"/>
    <property type="molecule type" value="Genomic_DNA"/>
</dbReference>
<gene>
    <name evidence="2" type="ORF">H2O64_04570</name>
</gene>
<evidence type="ECO:0000313" key="3">
    <source>
        <dbReference type="Proteomes" id="UP000619238"/>
    </source>
</evidence>
<dbReference type="InterPro" id="IPR041162">
    <property type="entry name" value="Bact_HORMA_1"/>
</dbReference>
<reference evidence="2 3" key="1">
    <citation type="submission" date="2020-07" db="EMBL/GenBank/DDBJ databases">
        <title>Description of Kordia aestuariivivens sp. nov., isolated from a tidal flat.</title>
        <authorList>
            <person name="Park S."/>
            <person name="Yoon J.-H."/>
        </authorList>
    </citation>
    <scope>NUCLEOTIDE SEQUENCE [LARGE SCALE GENOMIC DNA]</scope>
    <source>
        <strain evidence="2 3">YSTF-M3</strain>
    </source>
</reference>
<accession>A0ABR7Q5V2</accession>
<dbReference type="Proteomes" id="UP000619238">
    <property type="component" value="Unassembled WGS sequence"/>
</dbReference>
<dbReference type="Pfam" id="PF18138">
    <property type="entry name" value="bacHORMA_1"/>
    <property type="match status" value="1"/>
</dbReference>
<feature type="domain" description="Bacterial HORMA" evidence="1">
    <location>
        <begin position="1"/>
        <end position="167"/>
    </location>
</feature>
<evidence type="ECO:0000259" key="1">
    <source>
        <dbReference type="Pfam" id="PF18138"/>
    </source>
</evidence>
<organism evidence="2 3">
    <name type="scientific">Kordia aestuariivivens</name>
    <dbReference type="NCBI Taxonomy" id="2759037"/>
    <lineage>
        <taxon>Bacteria</taxon>
        <taxon>Pseudomonadati</taxon>
        <taxon>Bacteroidota</taxon>
        <taxon>Flavobacteriia</taxon>
        <taxon>Flavobacteriales</taxon>
        <taxon>Flavobacteriaceae</taxon>
        <taxon>Kordia</taxon>
    </lineage>
</organism>
<keyword evidence="3" id="KW-1185">Reference proteome</keyword>
<evidence type="ECO:0000313" key="2">
    <source>
        <dbReference type="EMBL" id="MBC8753932.1"/>
    </source>
</evidence>
<proteinExistence type="predicted"/>
<protein>
    <recommendedName>
        <fullName evidence="1">Bacterial HORMA domain-containing protein</fullName>
    </recommendedName>
</protein>
<name>A0ABR7Q5V2_9FLAO</name>
<dbReference type="RefSeq" id="WP_187560966.1">
    <property type="nucleotide sequence ID" value="NZ_JACGWS010000002.1"/>
</dbReference>
<comment type="caution">
    <text evidence="2">The sequence shown here is derived from an EMBL/GenBank/DDBJ whole genome shotgun (WGS) entry which is preliminary data.</text>
</comment>